<dbReference type="Gene3D" id="3.20.20.70">
    <property type="entry name" value="Aldolase class I"/>
    <property type="match status" value="1"/>
</dbReference>
<dbReference type="Pfam" id="PF03060">
    <property type="entry name" value="NMO"/>
    <property type="match status" value="1"/>
</dbReference>
<evidence type="ECO:0000313" key="3">
    <source>
        <dbReference type="Proteomes" id="UP000031535"/>
    </source>
</evidence>
<organism evidence="2 3">
    <name type="scientific">Pseudomonas batumici</name>
    <dbReference type="NCBI Taxonomy" id="226910"/>
    <lineage>
        <taxon>Bacteria</taxon>
        <taxon>Pseudomonadati</taxon>
        <taxon>Pseudomonadota</taxon>
        <taxon>Gammaproteobacteria</taxon>
        <taxon>Pseudomonadales</taxon>
        <taxon>Pseudomonadaceae</taxon>
        <taxon>Pseudomonas</taxon>
    </lineage>
</organism>
<gene>
    <name evidence="2" type="ORF">UCMB321_0384</name>
</gene>
<feature type="domain" description="[Acyl-carrier-protein] S-malonyltransferase-like inserted helical" evidence="1">
    <location>
        <begin position="324"/>
        <end position="403"/>
    </location>
</feature>
<dbReference type="NCBIfam" id="TIGR02814">
    <property type="entry name" value="pfaD_fam"/>
    <property type="match status" value="1"/>
</dbReference>
<dbReference type="STRING" id="226910.UCMB321_0384"/>
<dbReference type="SUPFAM" id="SSF51412">
    <property type="entry name" value="Inosine monophosphate dehydrogenase (IMPDH)"/>
    <property type="match status" value="1"/>
</dbReference>
<dbReference type="InterPro" id="IPR049489">
    <property type="entry name" value="FabD-like_helical_ins"/>
</dbReference>
<dbReference type="InterPro" id="IPR013785">
    <property type="entry name" value="Aldolase_TIM"/>
</dbReference>
<sequence length="458" mass="51181">MMPMATITAETLGNAQFKRDYGLRYAYLGGALYKGIASKELVVAMGNSGMMAYLGTGGMCFEEIEASIRFIQSQLSSGQPYGMNLICHLEKPDLEEQTVELFIRHGVPFIECAAFLHMTPSLVRCRLSGLRRSAVGEIERPRRMLAKVSRPEVAAAFMRPAPEAIVRQLLEEGKVTPYEAELSQSIPMADEVCVEADSGGHTDQGVAYALMPAMFALRDEMMAQYCYDKPICVGAAGGIGTPHAAAAAFTMGADFILTGSINQCTVEARTSDAVKDLLQDLNVQDTDYAPAGDMFEIGARVQVAKRGLFFAARANKLFELYQRHNSLEEIDPKVRQRIEERYFRRSFDEVWAETRNYYLRTEPAKVADLESNPKQKMALIFRWYFVHSTRLALSGNEDQKVDYQVHCGPAMGAFNQWVKGTELQSWRNRYVAKIGIHLMQETARLLNARFVSMSGYLA</sequence>
<dbReference type="InterPro" id="IPR014179">
    <property type="entry name" value="PfaD-like_TIM-barrel"/>
</dbReference>
<dbReference type="EMBL" id="JXDG01000003">
    <property type="protein sequence ID" value="KIH86017.1"/>
    <property type="molecule type" value="Genomic_DNA"/>
</dbReference>
<keyword evidence="3" id="KW-1185">Reference proteome</keyword>
<dbReference type="Proteomes" id="UP000031535">
    <property type="component" value="Unassembled WGS sequence"/>
</dbReference>
<protein>
    <submittedName>
        <fullName evidence="2">BatK, batumin synthesis operon, malonyl CoA-acyl carrier protein transacylase or enoyl-(Acyl-carrier-protein) reductase</fullName>
    </submittedName>
</protein>
<dbReference type="PATRIC" id="fig|226910.6.peg.385"/>
<dbReference type="Pfam" id="PF21607">
    <property type="entry name" value="FabD_helical_ins"/>
    <property type="match status" value="1"/>
</dbReference>
<name>A0A0C2IM20_9PSED</name>
<evidence type="ECO:0000259" key="1">
    <source>
        <dbReference type="Pfam" id="PF21607"/>
    </source>
</evidence>
<accession>A0A0C2IM20</accession>
<dbReference type="AlphaFoldDB" id="A0A0C2IM20"/>
<comment type="caution">
    <text evidence="2">The sequence shown here is derived from an EMBL/GenBank/DDBJ whole genome shotgun (WGS) entry which is preliminary data.</text>
</comment>
<proteinExistence type="predicted"/>
<reference evidence="2 3" key="1">
    <citation type="submission" date="2015-01" db="EMBL/GenBank/DDBJ databases">
        <title>Complete genome of Pseudomonas batumici UCM B-321 producer of the batumin antibiotic with strong antistaphilococcal and potential anticancer activity.</title>
        <authorList>
            <person name="Klochko V.V."/>
            <person name="Zelena L.B."/>
            <person name="Elena K.A."/>
            <person name="Reva O.N."/>
        </authorList>
    </citation>
    <scope>NUCLEOTIDE SEQUENCE [LARGE SCALE GENOMIC DNA]</scope>
    <source>
        <strain evidence="2 3">UCM B-321</strain>
    </source>
</reference>
<dbReference type="PANTHER" id="PTHR32332">
    <property type="entry name" value="2-NITROPROPANE DIOXYGENASE"/>
    <property type="match status" value="1"/>
</dbReference>
<dbReference type="PANTHER" id="PTHR32332:SF20">
    <property type="entry name" value="2-NITROPROPANE DIOXYGENASE-LIKE PROTEIN"/>
    <property type="match status" value="1"/>
</dbReference>
<evidence type="ECO:0000313" key="2">
    <source>
        <dbReference type="EMBL" id="KIH86017.1"/>
    </source>
</evidence>
<dbReference type="CDD" id="cd04742">
    <property type="entry name" value="NPD_FabD"/>
    <property type="match status" value="1"/>
</dbReference>